<accession>U2K3K7</accession>
<keyword evidence="2" id="KW-1185">Reference proteome</keyword>
<reference evidence="1 2" key="1">
    <citation type="submission" date="2013-07" db="EMBL/GenBank/DDBJ databases">
        <authorList>
            <person name="Weinstock G."/>
            <person name="Sodergren E."/>
            <person name="Wylie T."/>
            <person name="Fulton L."/>
            <person name="Fulton R."/>
            <person name="Fronick C."/>
            <person name="O'Laughlin M."/>
            <person name="Godfrey J."/>
            <person name="Miner T."/>
            <person name="Herter B."/>
            <person name="Appelbaum E."/>
            <person name="Cordes M."/>
            <person name="Lek S."/>
            <person name="Wollam A."/>
            <person name="Pepin K.H."/>
            <person name="Palsikar V.B."/>
            <person name="Mitreva M."/>
            <person name="Wilson R.K."/>
        </authorList>
    </citation>
    <scope>NUCLEOTIDE SEQUENCE [LARGE SCALE GENOMIC DNA]</scope>
    <source>
        <strain evidence="1 2">ATCC 27760</strain>
    </source>
</reference>
<feature type="non-terminal residue" evidence="1">
    <location>
        <position position="1"/>
    </location>
</feature>
<sequence length="42" mass="4585">GRKVSGDSPPPAPLAKVVEICYNRIRSDSVNGFQKKEVQKDA</sequence>
<evidence type="ECO:0000313" key="2">
    <source>
        <dbReference type="Proteomes" id="UP000016662"/>
    </source>
</evidence>
<protein>
    <submittedName>
        <fullName evidence="1">Uncharacterized protein</fullName>
    </submittedName>
</protein>
<dbReference type="EMBL" id="AWVF01000471">
    <property type="protein sequence ID" value="ERJ86695.1"/>
    <property type="molecule type" value="Genomic_DNA"/>
</dbReference>
<comment type="caution">
    <text evidence="1">The sequence shown here is derived from an EMBL/GenBank/DDBJ whole genome shotgun (WGS) entry which is preliminary data.</text>
</comment>
<gene>
    <name evidence="1" type="ORF">RUMCAL_03464</name>
</gene>
<dbReference type="HOGENOM" id="CLU_3244344_0_0_9"/>
<organism evidence="1 2">
    <name type="scientific">Ruminococcus callidus ATCC 27760</name>
    <dbReference type="NCBI Taxonomy" id="411473"/>
    <lineage>
        <taxon>Bacteria</taxon>
        <taxon>Bacillati</taxon>
        <taxon>Bacillota</taxon>
        <taxon>Clostridia</taxon>
        <taxon>Eubacteriales</taxon>
        <taxon>Oscillospiraceae</taxon>
        <taxon>Ruminococcus</taxon>
    </lineage>
</organism>
<proteinExistence type="predicted"/>
<evidence type="ECO:0000313" key="1">
    <source>
        <dbReference type="EMBL" id="ERJ86695.1"/>
    </source>
</evidence>
<dbReference type="AlphaFoldDB" id="U2K3K7"/>
<name>U2K3K7_9FIRM</name>
<dbReference type="Proteomes" id="UP000016662">
    <property type="component" value="Unassembled WGS sequence"/>
</dbReference>